<dbReference type="GO" id="GO:0016747">
    <property type="term" value="F:acyltransferase activity, transferring groups other than amino-acyl groups"/>
    <property type="evidence" value="ECO:0007669"/>
    <property type="project" value="InterPro"/>
</dbReference>
<accession>A0A172Z9A6</accession>
<dbReference type="InterPro" id="IPR000182">
    <property type="entry name" value="GNAT_dom"/>
</dbReference>
<dbReference type="InterPro" id="IPR016181">
    <property type="entry name" value="Acyl_CoA_acyltransferase"/>
</dbReference>
<dbReference type="Gene3D" id="3.40.630.30">
    <property type="match status" value="1"/>
</dbReference>
<organism evidence="2 3">
    <name type="scientific">Pseudomonas antarctica</name>
    <dbReference type="NCBI Taxonomy" id="219572"/>
    <lineage>
        <taxon>Bacteria</taxon>
        <taxon>Pseudomonadati</taxon>
        <taxon>Pseudomonadota</taxon>
        <taxon>Gammaproteobacteria</taxon>
        <taxon>Pseudomonadales</taxon>
        <taxon>Pseudomonadaceae</taxon>
        <taxon>Pseudomonas</taxon>
    </lineage>
</organism>
<proteinExistence type="predicted"/>
<evidence type="ECO:0000313" key="3">
    <source>
        <dbReference type="Proteomes" id="UP000077829"/>
    </source>
</evidence>
<dbReference type="PANTHER" id="PTHR43233">
    <property type="entry name" value="FAMILY N-ACETYLTRANSFERASE, PUTATIVE (AFU_ORTHOLOGUE AFUA_6G03350)-RELATED"/>
    <property type="match status" value="1"/>
</dbReference>
<sequence length="149" mass="17306">MKKNDDFFTAEGYRLNADKRLLDLDFIHGFLVQSTWAKGITRDRVQLSIDNSLCMGVYHHERQVGFARLVTDFATFGYLCDVFVDEQYQGKGLGRWVSEGILAGPEAEQLRRIILATTTAPWLYEKMGFVPVNQPNYIWQVFRSDIYQR</sequence>
<keyword evidence="2" id="KW-0808">Transferase</keyword>
<dbReference type="RefSeq" id="WP_064454770.1">
    <property type="nucleotide sequence ID" value="NZ_CP015600.1"/>
</dbReference>
<dbReference type="PANTHER" id="PTHR43233:SF1">
    <property type="entry name" value="FAMILY N-ACETYLTRANSFERASE, PUTATIVE (AFU_ORTHOLOGUE AFUA_6G03350)-RELATED"/>
    <property type="match status" value="1"/>
</dbReference>
<dbReference type="KEGG" id="panr:A7J50_5794"/>
<dbReference type="InterPro" id="IPR053144">
    <property type="entry name" value="Acetyltransferase_Butenolide"/>
</dbReference>
<dbReference type="Pfam" id="PF13508">
    <property type="entry name" value="Acetyltransf_7"/>
    <property type="match status" value="1"/>
</dbReference>
<protein>
    <submittedName>
        <fullName evidence="2">Histone acetyltransferase</fullName>
    </submittedName>
</protein>
<name>A0A172Z9A6_9PSED</name>
<dbReference type="CDD" id="cd04301">
    <property type="entry name" value="NAT_SF"/>
    <property type="match status" value="1"/>
</dbReference>
<evidence type="ECO:0000313" key="2">
    <source>
        <dbReference type="EMBL" id="ANF89123.1"/>
    </source>
</evidence>
<reference evidence="2 3" key="1">
    <citation type="submission" date="2016-05" db="EMBL/GenBank/DDBJ databases">
        <title>Complete genome sequence of Pseudomonas antarctica PAMC 27494.</title>
        <authorList>
            <person name="Lee J."/>
        </authorList>
    </citation>
    <scope>NUCLEOTIDE SEQUENCE [LARGE SCALE GENOMIC DNA]</scope>
    <source>
        <strain evidence="2 3">PAMC 27494</strain>
    </source>
</reference>
<dbReference type="PROSITE" id="PS51186">
    <property type="entry name" value="GNAT"/>
    <property type="match status" value="1"/>
</dbReference>
<dbReference type="Proteomes" id="UP000077829">
    <property type="component" value="Chromosome"/>
</dbReference>
<feature type="domain" description="N-acetyltransferase" evidence="1">
    <location>
        <begin position="13"/>
        <end position="149"/>
    </location>
</feature>
<dbReference type="AlphaFoldDB" id="A0A172Z9A6"/>
<dbReference type="SUPFAM" id="SSF55729">
    <property type="entry name" value="Acyl-CoA N-acyltransferases (Nat)"/>
    <property type="match status" value="1"/>
</dbReference>
<dbReference type="STRING" id="219572.A7J50_5794"/>
<dbReference type="PATRIC" id="fig|219572.3.peg.5945"/>
<gene>
    <name evidence="2" type="ORF">A7J50_5794</name>
</gene>
<evidence type="ECO:0000259" key="1">
    <source>
        <dbReference type="PROSITE" id="PS51186"/>
    </source>
</evidence>
<dbReference type="EMBL" id="CP015600">
    <property type="protein sequence ID" value="ANF89123.1"/>
    <property type="molecule type" value="Genomic_DNA"/>
</dbReference>